<gene>
    <name evidence="2" type="ORF">SCD92_00030</name>
</gene>
<proteinExistence type="predicted"/>
<comment type="caution">
    <text evidence="2">The sequence shown here is derived from an EMBL/GenBank/DDBJ whole genome shotgun (WGS) entry which is preliminary data.</text>
</comment>
<dbReference type="Proteomes" id="UP001273505">
    <property type="component" value="Unassembled WGS sequence"/>
</dbReference>
<evidence type="ECO:0000256" key="1">
    <source>
        <dbReference type="SAM" id="Phobius"/>
    </source>
</evidence>
<protein>
    <recommendedName>
        <fullName evidence="4">MSHA biogenesis protein MshD</fullName>
    </recommendedName>
</protein>
<keyword evidence="1" id="KW-0812">Transmembrane</keyword>
<feature type="transmembrane region" description="Helical" evidence="1">
    <location>
        <begin position="12"/>
        <end position="38"/>
    </location>
</feature>
<keyword evidence="3" id="KW-1185">Reference proteome</keyword>
<keyword evidence="1" id="KW-1133">Transmembrane helix</keyword>
<dbReference type="EMBL" id="JAXAFO010000001">
    <property type="protein sequence ID" value="MDX6847722.1"/>
    <property type="molecule type" value="Genomic_DNA"/>
</dbReference>
<accession>A0ABU4RS52</accession>
<sequence>MRIKHSAARPLQLGVTLIELVVFIVVISIALVAVLAVYQQSIINSVDPIKRIRMLELAQAQMDRVIALRYDEATPSGGIPACNSVSGPVCNNTTEPDLDDVDDYNGFSDTPAVGYSRQVTVTNTTLDGAQAKEINVVVSSTDGESLTLTSYRVNF</sequence>
<dbReference type="RefSeq" id="WP_302724327.1">
    <property type="nucleotide sequence ID" value="NZ_JAULRU010000797.1"/>
</dbReference>
<name>A0ABU4RS52_9GAMM</name>
<organism evidence="2 3">
    <name type="scientific">Gilvimarinus gilvus</name>
    <dbReference type="NCBI Taxonomy" id="3058038"/>
    <lineage>
        <taxon>Bacteria</taxon>
        <taxon>Pseudomonadati</taxon>
        <taxon>Pseudomonadota</taxon>
        <taxon>Gammaproteobacteria</taxon>
        <taxon>Cellvibrionales</taxon>
        <taxon>Cellvibrionaceae</taxon>
        <taxon>Gilvimarinus</taxon>
    </lineage>
</organism>
<dbReference type="Gene3D" id="3.30.700.10">
    <property type="entry name" value="Glycoprotein, Type 4 Pilin"/>
    <property type="match status" value="1"/>
</dbReference>
<reference evidence="2 3" key="1">
    <citation type="submission" date="2023-11" db="EMBL/GenBank/DDBJ databases">
        <title>Gilvimarinus fulvus sp. nov., isolated from the surface of Kelp.</title>
        <authorList>
            <person name="Sun Y.Y."/>
            <person name="Gong Y."/>
            <person name="Du Z.J."/>
        </authorList>
    </citation>
    <scope>NUCLEOTIDE SEQUENCE [LARGE SCALE GENOMIC DNA]</scope>
    <source>
        <strain evidence="2 3">SDUM040013</strain>
    </source>
</reference>
<keyword evidence="1" id="KW-0472">Membrane</keyword>
<evidence type="ECO:0000313" key="3">
    <source>
        <dbReference type="Proteomes" id="UP001273505"/>
    </source>
</evidence>
<evidence type="ECO:0008006" key="4">
    <source>
        <dbReference type="Google" id="ProtNLM"/>
    </source>
</evidence>
<evidence type="ECO:0000313" key="2">
    <source>
        <dbReference type="EMBL" id="MDX6847722.1"/>
    </source>
</evidence>